<proteinExistence type="predicted"/>
<dbReference type="GO" id="GO:0008270">
    <property type="term" value="F:zinc ion binding"/>
    <property type="evidence" value="ECO:0007669"/>
    <property type="project" value="InterPro"/>
</dbReference>
<dbReference type="Gene3D" id="4.10.240.10">
    <property type="entry name" value="Zn(2)-C6 fungal-type DNA-binding domain"/>
    <property type="match status" value="1"/>
</dbReference>
<feature type="compositionally biased region" description="Basic residues" evidence="1">
    <location>
        <begin position="114"/>
        <end position="123"/>
    </location>
</feature>
<feature type="compositionally biased region" description="Polar residues" evidence="1">
    <location>
        <begin position="418"/>
        <end position="432"/>
    </location>
</feature>
<feature type="region of interest" description="Disordered" evidence="1">
    <location>
        <begin position="581"/>
        <end position="682"/>
    </location>
</feature>
<feature type="compositionally biased region" description="Basic residues" evidence="1">
    <location>
        <begin position="447"/>
        <end position="462"/>
    </location>
</feature>
<feature type="compositionally biased region" description="Basic and acidic residues" evidence="1">
    <location>
        <begin position="216"/>
        <end position="229"/>
    </location>
</feature>
<feature type="compositionally biased region" description="Low complexity" evidence="1">
    <location>
        <begin position="323"/>
        <end position="334"/>
    </location>
</feature>
<feature type="compositionally biased region" description="Polar residues" evidence="1">
    <location>
        <begin position="58"/>
        <end position="70"/>
    </location>
</feature>
<feature type="compositionally biased region" description="Polar residues" evidence="1">
    <location>
        <begin position="232"/>
        <end position="250"/>
    </location>
</feature>
<evidence type="ECO:0008006" key="4">
    <source>
        <dbReference type="Google" id="ProtNLM"/>
    </source>
</evidence>
<evidence type="ECO:0000256" key="1">
    <source>
        <dbReference type="SAM" id="MobiDB-lite"/>
    </source>
</evidence>
<reference evidence="2 3" key="1">
    <citation type="submission" date="2019-06" db="EMBL/GenBank/DDBJ databases">
        <title>A chromosomal-level reference genome of Carpinus fangiana (Coryloideae, Betulaceae).</title>
        <authorList>
            <person name="Yang X."/>
            <person name="Wang Z."/>
            <person name="Zhang L."/>
            <person name="Hao G."/>
            <person name="Liu J."/>
            <person name="Yang Y."/>
        </authorList>
    </citation>
    <scope>NUCLEOTIDE SEQUENCE [LARGE SCALE GENOMIC DNA]</scope>
    <source>
        <strain evidence="2">Cfa_2016G</strain>
        <tissue evidence="2">Leaf</tissue>
    </source>
</reference>
<feature type="region of interest" description="Disordered" evidence="1">
    <location>
        <begin position="214"/>
        <end position="250"/>
    </location>
</feature>
<sequence length="959" mass="104669">MVSPLLRNLFSKIHSPAESKPEKSKPISTTNVAEQHGQPAISQRRLRSQGKAVGLGGMNNSQHSLASISGSPRFVRSVEVNQASSHPGRHTASTPNKSKPLPSLPSGVQDGKQKRNQKKRKLPRAITERHLLQPRSKLHMSAFPDHGADRLQDVQVPRYLTAQKSAGFQAELQNWGSATQNQSAELDHTMMEAFDGTQIDRSGAGPEVISNFVTSEGKHRQNSDSDGVTRRLATSSHRPVMSQQAPPMSHSASQTTITQISSGMNAQGEAIVETIETDSAMFCGHDAGFHSDHESVWACIDRQWNEQLAETNKTLRPNISPLTPSKSPEQSQEQTPEEEPEQARKQTFIPQNLSRIPQQPSSSLLAPPPSFRRSTARTSRMERLHTEILATPVTSKSSSVSLDISSSITNSSERSRQVTDSQRFPIRTSSLTPPKMSPVTPEVKGTNAKRGRSKSKIPRRRLERSPTSIFATYSPPRATTPTPPPRHLARAFSAAGSQTQLHDLSQSAEKDSTDFFTTYYDAMTGGTEHSWTLALQKSDLSDKAVADAYLTELPDEVLLNSLRQAKSLSESSSQLYSFGANAQVGPDANTGINHSNHSPRKTRRTVLQGKELRELELLSPIREESESQHSLLSSPLSKPKSPSSLPSNNQATQNHNNMSSPMLSTNETTPSSSVGASSSQPIYETTQCDPCRLARTKHASHPRCDKRLPACTACTTLNHTCTYRGIHPLTPSRRQHHLITLLATAGAVRHPFDAVFKRFRAPDSPAPVLRLHEALTAIMSTVRRLRDTLRAQVVDAHGVPLDDDALHAYYGGLALVAAAAWSLEAAVRREQTGVLLAAKSSRGDDAAREFCNRVYEVLGAFQGFGGREGEVRAEEGGVTLGVLAGCTGAVDAAMWRLWEQMAGGRDENGEVMSETIHWSVMMEVAREVLARGFVDAGKLQGLRDAVEVVGEMDWLMGTG</sequence>
<feature type="compositionally biased region" description="Basic and acidic residues" evidence="1">
    <location>
        <begin position="610"/>
        <end position="627"/>
    </location>
</feature>
<feature type="compositionally biased region" description="Basic and acidic residues" evidence="1">
    <location>
        <begin position="15"/>
        <end position="25"/>
    </location>
</feature>
<organism evidence="2 3">
    <name type="scientific">Carpinus fangiana</name>
    <dbReference type="NCBI Taxonomy" id="176857"/>
    <lineage>
        <taxon>Eukaryota</taxon>
        <taxon>Viridiplantae</taxon>
        <taxon>Streptophyta</taxon>
        <taxon>Embryophyta</taxon>
        <taxon>Tracheophyta</taxon>
        <taxon>Spermatophyta</taxon>
        <taxon>Magnoliopsida</taxon>
        <taxon>eudicotyledons</taxon>
        <taxon>Gunneridae</taxon>
        <taxon>Pentapetalae</taxon>
        <taxon>rosids</taxon>
        <taxon>fabids</taxon>
        <taxon>Fagales</taxon>
        <taxon>Betulaceae</taxon>
        <taxon>Carpinus</taxon>
    </lineage>
</organism>
<dbReference type="InterPro" id="IPR036864">
    <property type="entry name" value="Zn2-C6_fun-type_DNA-bd_sf"/>
</dbReference>
<gene>
    <name evidence="2" type="ORF">FH972_025945</name>
</gene>
<accession>A0A5N6L2H5</accession>
<keyword evidence="3" id="KW-1185">Reference proteome</keyword>
<comment type="caution">
    <text evidence="2">The sequence shown here is derived from an EMBL/GenBank/DDBJ whole genome shotgun (WGS) entry which is preliminary data.</text>
</comment>
<dbReference type="GO" id="GO:0000981">
    <property type="term" value="F:DNA-binding transcription factor activity, RNA polymerase II-specific"/>
    <property type="evidence" value="ECO:0007669"/>
    <property type="project" value="InterPro"/>
</dbReference>
<feature type="compositionally biased region" description="Low complexity" evidence="1">
    <location>
        <begin position="97"/>
        <end position="106"/>
    </location>
</feature>
<dbReference type="EMBL" id="VIBQ01000073">
    <property type="protein sequence ID" value="KAB8611440.1"/>
    <property type="molecule type" value="Genomic_DNA"/>
</dbReference>
<feature type="region of interest" description="Disordered" evidence="1">
    <location>
        <begin position="314"/>
        <end position="379"/>
    </location>
</feature>
<dbReference type="InterPro" id="IPR001138">
    <property type="entry name" value="Zn2Cys6_DnaBD"/>
</dbReference>
<evidence type="ECO:0000313" key="3">
    <source>
        <dbReference type="Proteomes" id="UP000327013"/>
    </source>
</evidence>
<protein>
    <recommendedName>
        <fullName evidence="4">Zn(2)-C6 fungal-type domain-containing protein</fullName>
    </recommendedName>
</protein>
<name>A0A5N6L2H5_9ROSI</name>
<dbReference type="AlphaFoldDB" id="A0A5N6L2H5"/>
<feature type="region of interest" description="Disordered" evidence="1">
    <location>
        <begin position="1"/>
        <end position="126"/>
    </location>
</feature>
<dbReference type="Proteomes" id="UP000327013">
    <property type="component" value="Unassembled WGS sequence"/>
</dbReference>
<feature type="compositionally biased region" description="Polar residues" evidence="1">
    <location>
        <begin position="79"/>
        <end position="96"/>
    </location>
</feature>
<feature type="compositionally biased region" description="Low complexity" evidence="1">
    <location>
        <begin position="630"/>
        <end position="647"/>
    </location>
</feature>
<feature type="compositionally biased region" description="Polar residues" evidence="1">
    <location>
        <begin position="648"/>
        <end position="670"/>
    </location>
</feature>
<feature type="region of interest" description="Disordered" evidence="1">
    <location>
        <begin position="406"/>
        <end position="466"/>
    </location>
</feature>
<dbReference type="CDD" id="cd00067">
    <property type="entry name" value="GAL4"/>
    <property type="match status" value="1"/>
</dbReference>
<evidence type="ECO:0000313" key="2">
    <source>
        <dbReference type="EMBL" id="KAB8611440.1"/>
    </source>
</evidence>